<protein>
    <submittedName>
        <fullName evidence="3">OPT family oligopeptide transporter</fullName>
    </submittedName>
</protein>
<dbReference type="EMBL" id="CP152276">
    <property type="protein sequence ID" value="XAE41322.1"/>
    <property type="molecule type" value="Genomic_DNA"/>
</dbReference>
<feature type="transmembrane region" description="Helical" evidence="2">
    <location>
        <begin position="186"/>
        <end position="207"/>
    </location>
</feature>
<evidence type="ECO:0000256" key="2">
    <source>
        <dbReference type="SAM" id="Phobius"/>
    </source>
</evidence>
<dbReference type="RefSeq" id="WP_342627280.1">
    <property type="nucleotide sequence ID" value="NZ_CP152276.1"/>
</dbReference>
<feature type="transmembrane region" description="Helical" evidence="2">
    <location>
        <begin position="213"/>
        <end position="230"/>
    </location>
</feature>
<feature type="compositionally biased region" description="Low complexity" evidence="1">
    <location>
        <begin position="23"/>
        <end position="32"/>
    </location>
</feature>
<feature type="transmembrane region" description="Helical" evidence="2">
    <location>
        <begin position="492"/>
        <end position="513"/>
    </location>
</feature>
<name>A0ABZ3D165_9PROT</name>
<keyword evidence="2" id="KW-0812">Transmembrane</keyword>
<feature type="transmembrane region" description="Helical" evidence="2">
    <location>
        <begin position="420"/>
        <end position="441"/>
    </location>
</feature>
<feature type="transmembrane region" description="Helical" evidence="2">
    <location>
        <begin position="351"/>
        <end position="370"/>
    </location>
</feature>
<feature type="transmembrane region" description="Helical" evidence="2">
    <location>
        <begin position="324"/>
        <end position="345"/>
    </location>
</feature>
<evidence type="ECO:0000313" key="3">
    <source>
        <dbReference type="EMBL" id="XAE41322.1"/>
    </source>
</evidence>
<feature type="transmembrane region" description="Helical" evidence="2">
    <location>
        <begin position="106"/>
        <end position="127"/>
    </location>
</feature>
<evidence type="ECO:0000256" key="1">
    <source>
        <dbReference type="SAM" id="MobiDB-lite"/>
    </source>
</evidence>
<feature type="region of interest" description="Disordered" evidence="1">
    <location>
        <begin position="1"/>
        <end position="35"/>
    </location>
</feature>
<feature type="transmembrane region" description="Helical" evidence="2">
    <location>
        <begin position="251"/>
        <end position="271"/>
    </location>
</feature>
<keyword evidence="4" id="KW-1185">Reference proteome</keyword>
<feature type="compositionally biased region" description="Pro residues" evidence="1">
    <location>
        <begin position="1"/>
        <end position="11"/>
    </location>
</feature>
<feature type="transmembrane region" description="Helical" evidence="2">
    <location>
        <begin position="291"/>
        <end position="312"/>
    </location>
</feature>
<feature type="transmembrane region" description="Helical" evidence="2">
    <location>
        <begin position="533"/>
        <end position="551"/>
    </location>
</feature>
<keyword evidence="2" id="KW-0472">Membrane</keyword>
<gene>
    <name evidence="3" type="ORF">AAC691_13510</name>
</gene>
<dbReference type="Proteomes" id="UP001449795">
    <property type="component" value="Chromosome"/>
</dbReference>
<feature type="transmembrane region" description="Helical" evidence="2">
    <location>
        <begin position="461"/>
        <end position="480"/>
    </location>
</feature>
<sequence length="560" mass="57464">MPAHDPQPAPGAPRASCRDMTDRGPAADAPDTPTHPRIQEPAILLMILVLSIGGAVVGLQLLVTLGVTPNTGLIGALVAMTLGRLRLPGFRRYRSVHVQNLAQSAVSAACFGAANAMLLPIGIPFLLGMPSLVFPLFAGVTLATFLDAFLLYRLFGTRVFPADGAWPAGVAAAEAIQAGDRGGAKAAVMAGGLALGVAGGLCGVPMAAFGTALIGNAWALSMFGIGLLVRGQGIADRLGASAAALRPAAHLDPALVPHGVMVGAGLVALIQVGSTLMRHGPDVKRGRDGRIVGALALGGGGFLGIAGLVALLSGVAYGLTPRMLVAFVAYAAFAAFLHELIVGLAAMHSGWFPAFAIALITLLIGSLCGFPMPALALLAGLTSATGPAFADMGYDLKAGFLLRGGGANPAFEQDGRRQQLYTAFAAFVIATCVVAFSWRGYFTHDLFPPPDRVYAAAIRGSAHGSVAWTLAFWAIPGAILQMLGGQRRQMGVLLATGLLIVNLKAGWAVLAGLAARAVWLACRGESGRSPMEIFAGGVIAGDALFSFFSSMKANIRIHRQ</sequence>
<accession>A0ABZ3D165</accession>
<keyword evidence="2" id="KW-1133">Transmembrane helix</keyword>
<feature type="transmembrane region" description="Helical" evidence="2">
    <location>
        <begin position="42"/>
        <end position="61"/>
    </location>
</feature>
<feature type="transmembrane region" description="Helical" evidence="2">
    <location>
        <begin position="133"/>
        <end position="152"/>
    </location>
</feature>
<proteinExistence type="predicted"/>
<evidence type="ECO:0000313" key="4">
    <source>
        <dbReference type="Proteomes" id="UP001449795"/>
    </source>
</evidence>
<reference evidence="3 4" key="1">
    <citation type="submission" date="2024-04" db="EMBL/GenBank/DDBJ databases">
        <title>Complete genome sequence of Nguyenibacter vanlangesis HBCM-1154, a strain capable of nitrogen fixation, IAA production, and phosphorus solubilization isolated from sugarcane soil.</title>
        <authorList>
            <person name="MY HANH P."/>
        </authorList>
    </citation>
    <scope>NUCLEOTIDE SEQUENCE [LARGE SCALE GENOMIC DNA]</scope>
    <source>
        <strain evidence="3 4">HBCM 1154</strain>
    </source>
</reference>
<organism evidence="3 4">
    <name type="scientific">Nguyenibacter vanlangensis</name>
    <dbReference type="NCBI Taxonomy" id="1216886"/>
    <lineage>
        <taxon>Bacteria</taxon>
        <taxon>Pseudomonadati</taxon>
        <taxon>Pseudomonadota</taxon>
        <taxon>Alphaproteobacteria</taxon>
        <taxon>Acetobacterales</taxon>
        <taxon>Acetobacteraceae</taxon>
        <taxon>Nguyenibacter</taxon>
    </lineage>
</organism>